<evidence type="ECO:0000313" key="6">
    <source>
        <dbReference type="EMBL" id="KAK2969759.1"/>
    </source>
</evidence>
<sequence length="367" mass="41102">MSEASRGLNTSAEQRKVGPDFFGYYAREVAELLSQDEDFLPFASQIPDLAGITHGVVRDKDITKHIYDGKEGSSSSDCLSLFSDAIGAELSDFKKERLKALLRQSVVVLTREVDESLEPVLNLRRLQAYVAAKKSSSSLVNATCEGDAVQPPLKKLKLPSSSSAVSNPPHLTPGSCSLSGEGSLNEDMGVGVPGEGIFNGVKKQCTSCQTTETSEWRSGLDGPKEQRRELLLESTVGADKENEEVDDDLKFLLENAPTVVEEKMKKQYDELFASLWGMKQKLEELLDTVMYNCRPMTRPEKQQLKQLIQKLPPRNLDRVVELIQRRDPRENYNSDEIHVDLEDKDNVTLWRLHHYVEAVDNARKFSV</sequence>
<evidence type="ECO:0000313" key="7">
    <source>
        <dbReference type="Proteomes" id="UP001187471"/>
    </source>
</evidence>
<dbReference type="InterPro" id="IPR038336">
    <property type="entry name" value="NET_sf"/>
</dbReference>
<keyword evidence="2" id="KW-0238">DNA-binding</keyword>
<dbReference type="Proteomes" id="UP001187471">
    <property type="component" value="Unassembled WGS sequence"/>
</dbReference>
<evidence type="ECO:0000256" key="1">
    <source>
        <dbReference type="ARBA" id="ARBA00023015"/>
    </source>
</evidence>
<protein>
    <recommendedName>
        <fullName evidence="5">NET domain-containing protein</fullName>
    </recommendedName>
</protein>
<dbReference type="SMART" id="SM00401">
    <property type="entry name" value="ZnF_GATA"/>
    <property type="match status" value="1"/>
</dbReference>
<dbReference type="AlphaFoldDB" id="A0AA88QQN8"/>
<dbReference type="PROSITE" id="PS51525">
    <property type="entry name" value="NET"/>
    <property type="match status" value="1"/>
</dbReference>
<dbReference type="GO" id="GO:0043565">
    <property type="term" value="F:sequence-specific DNA binding"/>
    <property type="evidence" value="ECO:0007669"/>
    <property type="project" value="InterPro"/>
</dbReference>
<proteinExistence type="predicted"/>
<evidence type="ECO:0000259" key="5">
    <source>
        <dbReference type="PROSITE" id="PS51525"/>
    </source>
</evidence>
<accession>A0AA88QQN8</accession>
<dbReference type="PANTHER" id="PTHR45926">
    <property type="entry name" value="OSJNBA0053K19.4 PROTEIN"/>
    <property type="match status" value="1"/>
</dbReference>
<name>A0AA88QQN8_9ASTE</name>
<feature type="domain" description="NET" evidence="5">
    <location>
        <begin position="286"/>
        <end position="367"/>
    </location>
</feature>
<dbReference type="InterPro" id="IPR027353">
    <property type="entry name" value="NET_dom"/>
</dbReference>
<reference evidence="6" key="1">
    <citation type="submission" date="2022-12" db="EMBL/GenBank/DDBJ databases">
        <title>Draft genome assemblies for two species of Escallonia (Escalloniales).</title>
        <authorList>
            <person name="Chanderbali A."/>
            <person name="Dervinis C."/>
            <person name="Anghel I."/>
            <person name="Soltis D."/>
            <person name="Soltis P."/>
            <person name="Zapata F."/>
        </authorList>
    </citation>
    <scope>NUCLEOTIDE SEQUENCE</scope>
    <source>
        <strain evidence="6">UCBG92.1500</strain>
        <tissue evidence="6">Leaf</tissue>
    </source>
</reference>
<keyword evidence="1" id="KW-0805">Transcription regulation</keyword>
<dbReference type="InterPro" id="IPR000679">
    <property type="entry name" value="Znf_GATA"/>
</dbReference>
<evidence type="ECO:0000256" key="2">
    <source>
        <dbReference type="ARBA" id="ARBA00023125"/>
    </source>
</evidence>
<dbReference type="Pfam" id="PF17035">
    <property type="entry name" value="BET"/>
    <property type="match status" value="1"/>
</dbReference>
<gene>
    <name evidence="6" type="ORF">RJ640_028039</name>
</gene>
<dbReference type="Gene3D" id="1.20.1270.220">
    <property type="match status" value="1"/>
</dbReference>
<dbReference type="EMBL" id="JAVXUO010002776">
    <property type="protein sequence ID" value="KAK2969759.1"/>
    <property type="molecule type" value="Genomic_DNA"/>
</dbReference>
<keyword evidence="7" id="KW-1185">Reference proteome</keyword>
<feature type="region of interest" description="Disordered" evidence="4">
    <location>
        <begin position="158"/>
        <end position="180"/>
    </location>
</feature>
<dbReference type="GO" id="GO:0006355">
    <property type="term" value="P:regulation of DNA-templated transcription"/>
    <property type="evidence" value="ECO:0007669"/>
    <property type="project" value="InterPro"/>
</dbReference>
<comment type="caution">
    <text evidence="6">The sequence shown here is derived from an EMBL/GenBank/DDBJ whole genome shotgun (WGS) entry which is preliminary data.</text>
</comment>
<evidence type="ECO:0000256" key="3">
    <source>
        <dbReference type="ARBA" id="ARBA00023163"/>
    </source>
</evidence>
<keyword evidence="3" id="KW-0804">Transcription</keyword>
<evidence type="ECO:0000256" key="4">
    <source>
        <dbReference type="SAM" id="MobiDB-lite"/>
    </source>
</evidence>
<organism evidence="6 7">
    <name type="scientific">Escallonia rubra</name>
    <dbReference type="NCBI Taxonomy" id="112253"/>
    <lineage>
        <taxon>Eukaryota</taxon>
        <taxon>Viridiplantae</taxon>
        <taxon>Streptophyta</taxon>
        <taxon>Embryophyta</taxon>
        <taxon>Tracheophyta</taxon>
        <taxon>Spermatophyta</taxon>
        <taxon>Magnoliopsida</taxon>
        <taxon>eudicotyledons</taxon>
        <taxon>Gunneridae</taxon>
        <taxon>Pentapetalae</taxon>
        <taxon>asterids</taxon>
        <taxon>campanulids</taxon>
        <taxon>Escalloniales</taxon>
        <taxon>Escalloniaceae</taxon>
        <taxon>Escallonia</taxon>
    </lineage>
</organism>